<organism evidence="4">
    <name type="scientific">Chaetomium thermophilum (strain DSM 1495 / CBS 144.50 / IMI 039719)</name>
    <name type="common">Thermochaetoides thermophila</name>
    <dbReference type="NCBI Taxonomy" id="759272"/>
    <lineage>
        <taxon>Eukaryota</taxon>
        <taxon>Fungi</taxon>
        <taxon>Dikarya</taxon>
        <taxon>Ascomycota</taxon>
        <taxon>Pezizomycotina</taxon>
        <taxon>Sordariomycetes</taxon>
        <taxon>Sordariomycetidae</taxon>
        <taxon>Sordariales</taxon>
        <taxon>Chaetomiaceae</taxon>
        <taxon>Thermochaetoides</taxon>
    </lineage>
</organism>
<feature type="compositionally biased region" description="Basic and acidic residues" evidence="1">
    <location>
        <begin position="518"/>
        <end position="527"/>
    </location>
</feature>
<keyword evidence="4" id="KW-1185">Reference proteome</keyword>
<feature type="transmembrane region" description="Helical" evidence="2">
    <location>
        <begin position="86"/>
        <end position="107"/>
    </location>
</feature>
<sequence>MMHQVRDVLAFPGGDNSSDTVIGGVHFNLSTLAFWNYSLYTNGTVSNGSKCYLTFKPYTPVFLFPNGTFLNATSCYSPVYGINMRAGVGIGFACLFGLALVLTLVNLTKHGRLHLPAEKRFYPIGRRWQWYWGSFVCATAMISLFTAVDVDRYYLPQLPIILTSFFWFLMQMGIMALVWEAVRHWGSWMERQYVDPDPFSLRQEGRRYWVEFWLPLIFYLFLWLNFFMIVPRSWTPIQHQRSPEQTLLSAAPTATDVRFKIASFFLCVCWLLTVFSLAHSIKHYSRPHSLLQALKSIPLRFVLILPLAAVVPAYQALVAFHFAYSPLRVDGDKAAIFAGGYAPSLLILYIQAFFGFVTPNEDLELRRQRRERGVALDQEMGVVRKPAWWRLASGDVLNPGRATSGESMRDWLTRNARQVVGERPRTDVNGTSPDGVEQDAGRAPVNLEMSPLSLAASHPNHPPPQYTGHSEARHRERTLELAAEVLFPHAQGILAEERERRRRELMEDGPPPPSYLEATREGGRYQDHPSGGAAVGSGNPRSGSVGGQSTRSTAGQPIQVRSMLDV</sequence>
<feature type="compositionally biased region" description="Polar residues" evidence="1">
    <location>
        <begin position="539"/>
        <end position="556"/>
    </location>
</feature>
<evidence type="ECO:0000256" key="2">
    <source>
        <dbReference type="SAM" id="Phobius"/>
    </source>
</evidence>
<dbReference type="AlphaFoldDB" id="G0SBD9"/>
<evidence type="ECO:0000256" key="1">
    <source>
        <dbReference type="SAM" id="MobiDB-lite"/>
    </source>
</evidence>
<feature type="transmembrane region" description="Helical" evidence="2">
    <location>
        <begin position="261"/>
        <end position="281"/>
    </location>
</feature>
<feature type="region of interest" description="Disordered" evidence="1">
    <location>
        <begin position="500"/>
        <end position="566"/>
    </location>
</feature>
<accession>G0SBD9</accession>
<dbReference type="Proteomes" id="UP000008066">
    <property type="component" value="Unassembled WGS sequence"/>
</dbReference>
<proteinExistence type="predicted"/>
<feature type="transmembrane region" description="Helical" evidence="2">
    <location>
        <begin position="301"/>
        <end position="324"/>
    </location>
</feature>
<name>G0SBD9_CHATD</name>
<keyword evidence="2" id="KW-0472">Membrane</keyword>
<keyword evidence="2" id="KW-1133">Transmembrane helix</keyword>
<feature type="transmembrane region" description="Helical" evidence="2">
    <location>
        <begin position="160"/>
        <end position="182"/>
    </location>
</feature>
<feature type="transmembrane region" description="Helical" evidence="2">
    <location>
        <begin position="212"/>
        <end position="230"/>
    </location>
</feature>
<dbReference type="InterPro" id="IPR018830">
    <property type="entry name" value="DUF2434"/>
</dbReference>
<feature type="region of interest" description="Disordered" evidence="1">
    <location>
        <begin position="453"/>
        <end position="474"/>
    </location>
</feature>
<dbReference type="GeneID" id="18259030"/>
<dbReference type="KEGG" id="cthr:CTHT_0049920"/>
<feature type="transmembrane region" description="Helical" evidence="2">
    <location>
        <begin position="128"/>
        <end position="148"/>
    </location>
</feature>
<evidence type="ECO:0000313" key="3">
    <source>
        <dbReference type="EMBL" id="EGS19519.1"/>
    </source>
</evidence>
<gene>
    <name evidence="3" type="ORF">CTHT_0049920</name>
</gene>
<dbReference type="HOGENOM" id="CLU_033097_0_0_1"/>
<protein>
    <submittedName>
        <fullName evidence="3">Uncharacterized protein</fullName>
    </submittedName>
</protein>
<evidence type="ECO:0000313" key="4">
    <source>
        <dbReference type="Proteomes" id="UP000008066"/>
    </source>
</evidence>
<feature type="region of interest" description="Disordered" evidence="1">
    <location>
        <begin position="416"/>
        <end position="440"/>
    </location>
</feature>
<dbReference type="OrthoDB" id="5308502at2759"/>
<dbReference type="OMA" id="WLPLWFY"/>
<feature type="transmembrane region" description="Helical" evidence="2">
    <location>
        <begin position="336"/>
        <end position="357"/>
    </location>
</feature>
<keyword evidence="2" id="KW-0812">Transmembrane</keyword>
<dbReference type="RefSeq" id="XP_006695341.1">
    <property type="nucleotide sequence ID" value="XM_006695278.1"/>
</dbReference>
<dbReference type="EMBL" id="GL988044">
    <property type="protein sequence ID" value="EGS19519.1"/>
    <property type="molecule type" value="Genomic_DNA"/>
</dbReference>
<dbReference type="STRING" id="759272.G0SBD9"/>
<dbReference type="Pfam" id="PF10361">
    <property type="entry name" value="DUF2434"/>
    <property type="match status" value="1"/>
</dbReference>
<reference evidence="3 4" key="1">
    <citation type="journal article" date="2011" name="Cell">
        <title>Insight into structure and assembly of the nuclear pore complex by utilizing the genome of a eukaryotic thermophile.</title>
        <authorList>
            <person name="Amlacher S."/>
            <person name="Sarges P."/>
            <person name="Flemming D."/>
            <person name="van Noort V."/>
            <person name="Kunze R."/>
            <person name="Devos D.P."/>
            <person name="Arumugam M."/>
            <person name="Bork P."/>
            <person name="Hurt E."/>
        </authorList>
    </citation>
    <scope>NUCLEOTIDE SEQUENCE [LARGE SCALE GENOMIC DNA]</scope>
    <source>
        <strain evidence="4">DSM 1495 / CBS 144.50 / IMI 039719</strain>
    </source>
</reference>
<dbReference type="eggNOG" id="ENOG502QWQE">
    <property type="taxonomic scope" value="Eukaryota"/>
</dbReference>